<protein>
    <submittedName>
        <fullName evidence="1">Uncharacterized protein</fullName>
    </submittedName>
</protein>
<sequence>MNRADVLDMTYGERQWHIERLIRQKKDEVEAMKSPNNLIDLAG</sequence>
<comment type="caution">
    <text evidence="1">The sequence shown here is derived from an EMBL/GenBank/DDBJ whole genome shotgun (WGS) entry which is preliminary data.</text>
</comment>
<reference evidence="1" key="1">
    <citation type="journal article" date="2015" name="Nature">
        <title>Complex archaea that bridge the gap between prokaryotes and eukaryotes.</title>
        <authorList>
            <person name="Spang A."/>
            <person name="Saw J.H."/>
            <person name="Jorgensen S.L."/>
            <person name="Zaremba-Niedzwiedzka K."/>
            <person name="Martijn J."/>
            <person name="Lind A.E."/>
            <person name="van Eijk R."/>
            <person name="Schleper C."/>
            <person name="Guy L."/>
            <person name="Ettema T.J."/>
        </authorList>
    </citation>
    <scope>NUCLEOTIDE SEQUENCE</scope>
</reference>
<dbReference type="AlphaFoldDB" id="A0A0F9Q1X6"/>
<name>A0A0F9Q1X6_9ZZZZ</name>
<evidence type="ECO:0000313" key="1">
    <source>
        <dbReference type="EMBL" id="KKN36514.1"/>
    </source>
</evidence>
<accession>A0A0F9Q1X6</accession>
<dbReference type="EMBL" id="LAZR01001961">
    <property type="protein sequence ID" value="KKN36514.1"/>
    <property type="molecule type" value="Genomic_DNA"/>
</dbReference>
<gene>
    <name evidence="1" type="ORF">LCGC14_0773000</name>
</gene>
<proteinExistence type="predicted"/>
<organism evidence="1">
    <name type="scientific">marine sediment metagenome</name>
    <dbReference type="NCBI Taxonomy" id="412755"/>
    <lineage>
        <taxon>unclassified sequences</taxon>
        <taxon>metagenomes</taxon>
        <taxon>ecological metagenomes</taxon>
    </lineage>
</organism>